<sequence>MAHRSKFEDPYFAQQTRIDSKRQIGPTNISNLLTAIQCIHDPVDCIAAQLGTLRCLVKCGFNEVKRRQLLCFNADD</sequence>
<comment type="caution">
    <text evidence="1">The sequence shown here is derived from an EMBL/GenBank/DDBJ whole genome shotgun (WGS) entry which is preliminary data.</text>
</comment>
<protein>
    <submittedName>
        <fullName evidence="1">Uncharacterized protein</fullName>
    </submittedName>
</protein>
<gene>
    <name evidence="1" type="ORF">M7I_6712</name>
</gene>
<proteinExistence type="predicted"/>
<dbReference type="HOGENOM" id="CLU_2654722_0_0_1"/>
<organism evidence="1 2">
    <name type="scientific">Glarea lozoyensis (strain ATCC 74030 / MF5533)</name>
    <dbReference type="NCBI Taxonomy" id="1104152"/>
    <lineage>
        <taxon>Eukaryota</taxon>
        <taxon>Fungi</taxon>
        <taxon>Dikarya</taxon>
        <taxon>Ascomycota</taxon>
        <taxon>Pezizomycotina</taxon>
        <taxon>Leotiomycetes</taxon>
        <taxon>Helotiales</taxon>
        <taxon>Helotiaceae</taxon>
        <taxon>Glarea</taxon>
    </lineage>
</organism>
<dbReference type="AlphaFoldDB" id="H0EVB7"/>
<name>H0EVB7_GLAL7</name>
<accession>H0EVB7</accession>
<dbReference type="EMBL" id="AGUE01000189">
    <property type="protein sequence ID" value="EHK97559.1"/>
    <property type="molecule type" value="Genomic_DNA"/>
</dbReference>
<dbReference type="Proteomes" id="UP000005446">
    <property type="component" value="Unassembled WGS sequence"/>
</dbReference>
<reference evidence="1 2" key="1">
    <citation type="journal article" date="2012" name="Eukaryot. Cell">
        <title>Genome sequence of the fungus Glarea lozoyensis: the first genome sequence of a species from the Helotiaceae family.</title>
        <authorList>
            <person name="Youssar L."/>
            <person name="Gruening B.A."/>
            <person name="Erxleben A."/>
            <person name="Guenther S."/>
            <person name="Huettel W."/>
        </authorList>
    </citation>
    <scope>NUCLEOTIDE SEQUENCE [LARGE SCALE GENOMIC DNA]</scope>
    <source>
        <strain evidence="2">ATCC 74030 / MF5533</strain>
    </source>
</reference>
<keyword evidence="2" id="KW-1185">Reference proteome</keyword>
<evidence type="ECO:0000313" key="2">
    <source>
        <dbReference type="Proteomes" id="UP000005446"/>
    </source>
</evidence>
<evidence type="ECO:0000313" key="1">
    <source>
        <dbReference type="EMBL" id="EHK97559.1"/>
    </source>
</evidence>
<dbReference type="InParanoid" id="H0EVB7"/>